<evidence type="ECO:0000256" key="2">
    <source>
        <dbReference type="ARBA" id="ARBA00022448"/>
    </source>
</evidence>
<organism evidence="10 11">
    <name type="scientific">Dyadobacter psychrotolerans</name>
    <dbReference type="NCBI Taxonomy" id="2541721"/>
    <lineage>
        <taxon>Bacteria</taxon>
        <taxon>Pseudomonadati</taxon>
        <taxon>Bacteroidota</taxon>
        <taxon>Cytophagia</taxon>
        <taxon>Cytophagales</taxon>
        <taxon>Spirosomataceae</taxon>
        <taxon>Dyadobacter</taxon>
    </lineage>
</organism>
<dbReference type="InterPro" id="IPR012910">
    <property type="entry name" value="Plug_dom"/>
</dbReference>
<feature type="domain" description="TonB-dependent receptor plug" evidence="9">
    <location>
        <begin position="236"/>
        <end position="354"/>
    </location>
</feature>
<dbReference type="InterPro" id="IPR037066">
    <property type="entry name" value="Plug_dom_sf"/>
</dbReference>
<evidence type="ECO:0000313" key="11">
    <source>
        <dbReference type="Proteomes" id="UP000294850"/>
    </source>
</evidence>
<dbReference type="OrthoDB" id="9768177at2"/>
<keyword evidence="2 7" id="KW-0813">Transport</keyword>
<dbReference type="Gene3D" id="2.40.170.20">
    <property type="entry name" value="TonB-dependent receptor, beta-barrel domain"/>
    <property type="match status" value="1"/>
</dbReference>
<dbReference type="FunFam" id="2.170.130.10:FF:000008">
    <property type="entry name" value="SusC/RagA family TonB-linked outer membrane protein"/>
    <property type="match status" value="1"/>
</dbReference>
<evidence type="ECO:0000259" key="9">
    <source>
        <dbReference type="Pfam" id="PF07715"/>
    </source>
</evidence>
<gene>
    <name evidence="10" type="ORF">E0F88_27885</name>
</gene>
<dbReference type="NCBIfam" id="TIGR04056">
    <property type="entry name" value="OMP_RagA_SusC"/>
    <property type="match status" value="1"/>
</dbReference>
<accession>A0A4R5DA78</accession>
<dbReference type="Pfam" id="PF07715">
    <property type="entry name" value="Plug"/>
    <property type="match status" value="1"/>
</dbReference>
<dbReference type="Gene3D" id="2.60.40.1120">
    <property type="entry name" value="Carboxypeptidase-like, regulatory domain"/>
    <property type="match status" value="1"/>
</dbReference>
<evidence type="ECO:0000256" key="6">
    <source>
        <dbReference type="ARBA" id="ARBA00023237"/>
    </source>
</evidence>
<reference evidence="10 11" key="1">
    <citation type="submission" date="2019-03" db="EMBL/GenBank/DDBJ databases">
        <title>Dyadobacter AR-3-6 sp. nov., isolated from arctic soil.</title>
        <authorList>
            <person name="Chaudhary D.K."/>
        </authorList>
    </citation>
    <scope>NUCLEOTIDE SEQUENCE [LARGE SCALE GENOMIC DNA]</scope>
    <source>
        <strain evidence="10 11">AR-3-6</strain>
    </source>
</reference>
<dbReference type="NCBIfam" id="TIGR04057">
    <property type="entry name" value="SusC_RagA_signa"/>
    <property type="match status" value="1"/>
</dbReference>
<evidence type="ECO:0000256" key="3">
    <source>
        <dbReference type="ARBA" id="ARBA00022452"/>
    </source>
</evidence>
<keyword evidence="10" id="KW-0675">Receptor</keyword>
<dbReference type="Gene3D" id="2.170.130.10">
    <property type="entry name" value="TonB-dependent receptor, plug domain"/>
    <property type="match status" value="1"/>
</dbReference>
<evidence type="ECO:0000313" key="10">
    <source>
        <dbReference type="EMBL" id="TDE10506.1"/>
    </source>
</evidence>
<feature type="region of interest" description="Disordered" evidence="8">
    <location>
        <begin position="126"/>
        <end position="150"/>
    </location>
</feature>
<sequence length="1120" mass="122083">MPSLLKSKKPNSIMRLSIPQFLLVLLLSTAIGARGKDAHQDLLGQNVTVNLKNVALSKALSEIEKQGKIRFAYSRSLIPVKQIVSVNADGQPLSLVLDKLLLPLAIEYQSVKGQIMLKRKPVSESVTPQQKTLNTESSPEQPADLNISGKVTDEKGDGLPGVSIIVKGTQTGSTTNVDGTYSLAVPDSKAVLIFSFVGYLSQEVIVGSRSGVDVVLKVDEKALEEVVVVGYGTQKRSDITGAISSINVKDLDGVPLRSMDQALQGRVAGVFLTSGGGQPGAANSIRIRGGNSINGSNEPLYVIDGIPIYVAPTDGAANSLNPLNSISPTDIASIEVLKDASATAIYGARGGNGVVLITTKRGKAGESRIDLDVSYGFQKELKRYDLLNAKQFETLANEASQADGGPLLYDPNANPETTDWQSYIFRRNAPIKDYKLSASGGDKSTQYLLTFGYYKQDGVMKNTDMERYSLRLNVDRQIKDRIKIGNNLTFSNVQSNRSRTSTILLNAPDLPVRQPDGSYTRYDKDGVGFNNPVGLLNDSRSLNKVFRGLGNVFATVEILEGLNFKTMWGLDASFNKNDSYTPQSVHTGAEVGGNASVNTNQNLVWLNENTLDFTRAFKDHKINILAGYTQQSARYEALSASATGFLNDNTGSNNLGLGNPGQAVLPGSSTAAWSILSWIGRANYTFKSRYLFTVTGRYDGSSRFGNNNSWGFFPSAALAWRIIEEPFMKNLKDISDFKLRVSHGVTGNQDGIGNYPALDLWGAANYVLNNQVATGITPTQLANKNLRWESTASTDMGLELGLFNNRLSFVFDAYYKKTSNLLLNISVPATSGFINGTKNIGSVQNKGLEFTVNAIPVDGQFSWNTSFNVALNRNKILNLGGSDEIIPSTDKKSALLKVGQPLGNFYGYISDGLFQSAQEVKDGAQPLAKPGDVRFIDYNDDKIINATDRRVMGNAQPKLYGGFTNTFSYKGIELSAFLQFVYGNSIYNENTLNLENMLGSANQSITVLDRWTPQNTDTNIPRATTTKPTGDPYDRYVEDGSYLRLKNVQLSYNIPLKKPLLIGIRTIKAYMNVQNLLTFTKYSGLDPEVNRYGSNNVLQGYDLSPYPNVRTTTFGLNIGF</sequence>
<dbReference type="GO" id="GO:0009279">
    <property type="term" value="C:cell outer membrane"/>
    <property type="evidence" value="ECO:0007669"/>
    <property type="project" value="UniProtKB-SubCell"/>
</dbReference>
<feature type="compositionally biased region" description="Polar residues" evidence="8">
    <location>
        <begin position="126"/>
        <end position="140"/>
    </location>
</feature>
<dbReference type="AlphaFoldDB" id="A0A4R5DA78"/>
<keyword evidence="4 7" id="KW-0812">Transmembrane</keyword>
<evidence type="ECO:0000256" key="7">
    <source>
        <dbReference type="PROSITE-ProRule" id="PRU01360"/>
    </source>
</evidence>
<evidence type="ECO:0000256" key="4">
    <source>
        <dbReference type="ARBA" id="ARBA00022692"/>
    </source>
</evidence>
<keyword evidence="6 7" id="KW-0998">Cell outer membrane</keyword>
<keyword evidence="11" id="KW-1185">Reference proteome</keyword>
<dbReference type="RefSeq" id="WP_131961628.1">
    <property type="nucleotide sequence ID" value="NZ_SMFL01000015.1"/>
</dbReference>
<dbReference type="InterPro" id="IPR036942">
    <property type="entry name" value="Beta-barrel_TonB_sf"/>
</dbReference>
<comment type="similarity">
    <text evidence="7">Belongs to the TonB-dependent receptor family.</text>
</comment>
<name>A0A4R5DA78_9BACT</name>
<evidence type="ECO:0000256" key="1">
    <source>
        <dbReference type="ARBA" id="ARBA00004571"/>
    </source>
</evidence>
<dbReference type="Proteomes" id="UP000294850">
    <property type="component" value="Unassembled WGS sequence"/>
</dbReference>
<dbReference type="InterPro" id="IPR023996">
    <property type="entry name" value="TonB-dep_OMP_SusC/RagA"/>
</dbReference>
<protein>
    <submittedName>
        <fullName evidence="10">TonB-dependent receptor</fullName>
    </submittedName>
</protein>
<dbReference type="SUPFAM" id="SSF49464">
    <property type="entry name" value="Carboxypeptidase regulatory domain-like"/>
    <property type="match status" value="1"/>
</dbReference>
<dbReference type="Pfam" id="PF13715">
    <property type="entry name" value="CarbopepD_reg_2"/>
    <property type="match status" value="1"/>
</dbReference>
<comment type="caution">
    <text evidence="10">The sequence shown here is derived from an EMBL/GenBank/DDBJ whole genome shotgun (WGS) entry which is preliminary data.</text>
</comment>
<proteinExistence type="inferred from homology"/>
<keyword evidence="3 7" id="KW-1134">Transmembrane beta strand</keyword>
<dbReference type="PROSITE" id="PS52016">
    <property type="entry name" value="TONB_DEPENDENT_REC_3"/>
    <property type="match status" value="1"/>
</dbReference>
<dbReference type="InterPro" id="IPR039426">
    <property type="entry name" value="TonB-dep_rcpt-like"/>
</dbReference>
<evidence type="ECO:0000256" key="5">
    <source>
        <dbReference type="ARBA" id="ARBA00023136"/>
    </source>
</evidence>
<dbReference type="InterPro" id="IPR008969">
    <property type="entry name" value="CarboxyPept-like_regulatory"/>
</dbReference>
<dbReference type="InterPro" id="IPR023997">
    <property type="entry name" value="TonB-dep_OMP_SusC/RagA_CS"/>
</dbReference>
<comment type="subcellular location">
    <subcellularLocation>
        <location evidence="1 7">Cell outer membrane</location>
        <topology evidence="1 7">Multi-pass membrane protein</topology>
    </subcellularLocation>
</comment>
<keyword evidence="5 7" id="KW-0472">Membrane</keyword>
<evidence type="ECO:0000256" key="8">
    <source>
        <dbReference type="SAM" id="MobiDB-lite"/>
    </source>
</evidence>
<dbReference type="EMBL" id="SMFL01000015">
    <property type="protein sequence ID" value="TDE10506.1"/>
    <property type="molecule type" value="Genomic_DNA"/>
</dbReference>
<dbReference type="SUPFAM" id="SSF56935">
    <property type="entry name" value="Porins"/>
    <property type="match status" value="1"/>
</dbReference>